<keyword evidence="5" id="KW-1185">Reference proteome</keyword>
<organism evidence="4 5">
    <name type="scientific">Tricholomella constricta</name>
    <dbReference type="NCBI Taxonomy" id="117010"/>
    <lineage>
        <taxon>Eukaryota</taxon>
        <taxon>Fungi</taxon>
        <taxon>Dikarya</taxon>
        <taxon>Basidiomycota</taxon>
        <taxon>Agaricomycotina</taxon>
        <taxon>Agaricomycetes</taxon>
        <taxon>Agaricomycetidae</taxon>
        <taxon>Agaricales</taxon>
        <taxon>Tricholomatineae</taxon>
        <taxon>Lyophyllaceae</taxon>
        <taxon>Tricholomella</taxon>
    </lineage>
</organism>
<dbReference type="Gene3D" id="2.40.40.10">
    <property type="entry name" value="RlpA-like domain"/>
    <property type="match status" value="1"/>
</dbReference>
<dbReference type="PANTHER" id="PTHR31836">
    <property type="match status" value="1"/>
</dbReference>
<evidence type="ECO:0000256" key="2">
    <source>
        <dbReference type="SAM" id="SignalP"/>
    </source>
</evidence>
<evidence type="ECO:0000313" key="5">
    <source>
        <dbReference type="Proteomes" id="UP000565441"/>
    </source>
</evidence>
<dbReference type="AlphaFoldDB" id="A0A8H5HBU8"/>
<dbReference type="InterPro" id="IPR036908">
    <property type="entry name" value="RlpA-like_sf"/>
</dbReference>
<dbReference type="SUPFAM" id="SSF50685">
    <property type="entry name" value="Barwin-like endoglucanases"/>
    <property type="match status" value="1"/>
</dbReference>
<proteinExistence type="predicted"/>
<reference evidence="4 5" key="1">
    <citation type="journal article" date="2020" name="ISME J.">
        <title>Uncovering the hidden diversity of litter-decomposition mechanisms in mushroom-forming fungi.</title>
        <authorList>
            <person name="Floudas D."/>
            <person name="Bentzer J."/>
            <person name="Ahren D."/>
            <person name="Johansson T."/>
            <person name="Persson P."/>
            <person name="Tunlid A."/>
        </authorList>
    </citation>
    <scope>NUCLEOTIDE SEQUENCE [LARGE SCALE GENOMIC DNA]</scope>
    <source>
        <strain evidence="4 5">CBS 661.87</strain>
    </source>
</reference>
<comment type="caution">
    <text evidence="4">The sequence shown here is derived from an EMBL/GenBank/DDBJ whole genome shotgun (WGS) entry which is preliminary data.</text>
</comment>
<protein>
    <recommendedName>
        <fullName evidence="3">Barwin domain-containing protein</fullName>
    </recommendedName>
</protein>
<accession>A0A8H5HBU8</accession>
<dbReference type="GO" id="GO:0042742">
    <property type="term" value="P:defense response to bacterium"/>
    <property type="evidence" value="ECO:0007669"/>
    <property type="project" value="InterPro"/>
</dbReference>
<dbReference type="CDD" id="cd22191">
    <property type="entry name" value="DPBB_RlpA_EXP_N-like"/>
    <property type="match status" value="1"/>
</dbReference>
<dbReference type="Proteomes" id="UP000565441">
    <property type="component" value="Unassembled WGS sequence"/>
</dbReference>
<keyword evidence="1 2" id="KW-0732">Signal</keyword>
<name>A0A8H5HBU8_9AGAR</name>
<gene>
    <name evidence="4" type="ORF">D9615_004720</name>
</gene>
<dbReference type="EMBL" id="JAACJP010000013">
    <property type="protein sequence ID" value="KAF5380417.1"/>
    <property type="molecule type" value="Genomic_DNA"/>
</dbReference>
<dbReference type="Pfam" id="PF00967">
    <property type="entry name" value="Barwin"/>
    <property type="match status" value="1"/>
</dbReference>
<evidence type="ECO:0000313" key="4">
    <source>
        <dbReference type="EMBL" id="KAF5380417.1"/>
    </source>
</evidence>
<dbReference type="GO" id="GO:0050832">
    <property type="term" value="P:defense response to fungus"/>
    <property type="evidence" value="ECO:0007669"/>
    <property type="project" value="InterPro"/>
</dbReference>
<feature type="domain" description="Barwin" evidence="3">
    <location>
        <begin position="64"/>
        <end position="116"/>
    </location>
</feature>
<evidence type="ECO:0000259" key="3">
    <source>
        <dbReference type="Pfam" id="PF00967"/>
    </source>
</evidence>
<dbReference type="InterPro" id="IPR051477">
    <property type="entry name" value="Expansin_CellWall"/>
</dbReference>
<dbReference type="PANTHER" id="PTHR31836:SF25">
    <property type="entry name" value="RLPA-LIKE PROTEIN DOUBLE-PSI BETA-BARREL DOMAIN-CONTAINING PROTEIN"/>
    <property type="match status" value="1"/>
</dbReference>
<feature type="chain" id="PRO_5034427421" description="Barwin domain-containing protein" evidence="2">
    <location>
        <begin position="25"/>
        <end position="129"/>
    </location>
</feature>
<sequence length="129" mass="13651">MSSSLGFYTLFTTLAAFFFALTLAAPTSELRTRDFGGKATYFAVGLGSCGQQNVDSDYIVALNPSTYAGGAHCGKQLRITGKASGASATATVRDKCPGCGPGDLDMSPSLFSHFEPLEKGTFQVEWKFL</sequence>
<dbReference type="InterPro" id="IPR001153">
    <property type="entry name" value="Barwin_dom"/>
</dbReference>
<evidence type="ECO:0000256" key="1">
    <source>
        <dbReference type="ARBA" id="ARBA00022729"/>
    </source>
</evidence>
<feature type="signal peptide" evidence="2">
    <location>
        <begin position="1"/>
        <end position="24"/>
    </location>
</feature>
<dbReference type="OrthoDB" id="623670at2759"/>